<dbReference type="GO" id="GO:0004674">
    <property type="term" value="F:protein serine/threonine kinase activity"/>
    <property type="evidence" value="ECO:0007669"/>
    <property type="project" value="UniProtKB-KW"/>
</dbReference>
<evidence type="ECO:0000256" key="7">
    <source>
        <dbReference type="ARBA" id="ARBA00047899"/>
    </source>
</evidence>
<dbReference type="Pfam" id="PF00069">
    <property type="entry name" value="Pkinase"/>
    <property type="match status" value="2"/>
</dbReference>
<dbReference type="GO" id="GO:0050684">
    <property type="term" value="P:regulation of mRNA processing"/>
    <property type="evidence" value="ECO:0007669"/>
    <property type="project" value="TreeGrafter"/>
</dbReference>
<keyword evidence="13" id="KW-1185">Reference proteome</keyword>
<evidence type="ECO:0000256" key="4">
    <source>
        <dbReference type="ARBA" id="ARBA00022741"/>
    </source>
</evidence>
<keyword evidence="6 9" id="KW-0067">ATP-binding</keyword>
<dbReference type="SUPFAM" id="SSF56112">
    <property type="entry name" value="Protein kinase-like (PK-like)"/>
    <property type="match status" value="1"/>
</dbReference>
<keyword evidence="4 9" id="KW-0547">Nucleotide-binding</keyword>
<organism evidence="12 13">
    <name type="scientific">Teratosphaeria nubilosa</name>
    <dbReference type="NCBI Taxonomy" id="161662"/>
    <lineage>
        <taxon>Eukaryota</taxon>
        <taxon>Fungi</taxon>
        <taxon>Dikarya</taxon>
        <taxon>Ascomycota</taxon>
        <taxon>Pezizomycotina</taxon>
        <taxon>Dothideomycetes</taxon>
        <taxon>Dothideomycetidae</taxon>
        <taxon>Mycosphaerellales</taxon>
        <taxon>Teratosphaeriaceae</taxon>
        <taxon>Teratosphaeria</taxon>
    </lineage>
</organism>
<dbReference type="InterPro" id="IPR000719">
    <property type="entry name" value="Prot_kinase_dom"/>
</dbReference>
<reference evidence="12" key="1">
    <citation type="journal article" date="2020" name="Stud. Mycol.">
        <title>101 Dothideomycetes genomes: a test case for predicting lifestyles and emergence of pathogens.</title>
        <authorList>
            <person name="Haridas S."/>
            <person name="Albert R."/>
            <person name="Binder M."/>
            <person name="Bloem J."/>
            <person name="Labutti K."/>
            <person name="Salamov A."/>
            <person name="Andreopoulos B."/>
            <person name="Baker S."/>
            <person name="Barry K."/>
            <person name="Bills G."/>
            <person name="Bluhm B."/>
            <person name="Cannon C."/>
            <person name="Castanera R."/>
            <person name="Culley D."/>
            <person name="Daum C."/>
            <person name="Ezra D."/>
            <person name="Gonzalez J."/>
            <person name="Henrissat B."/>
            <person name="Kuo A."/>
            <person name="Liang C."/>
            <person name="Lipzen A."/>
            <person name="Lutzoni F."/>
            <person name="Magnuson J."/>
            <person name="Mondo S."/>
            <person name="Nolan M."/>
            <person name="Ohm R."/>
            <person name="Pangilinan J."/>
            <person name="Park H.-J."/>
            <person name="Ramirez L."/>
            <person name="Alfaro M."/>
            <person name="Sun H."/>
            <person name="Tritt A."/>
            <person name="Yoshinaga Y."/>
            <person name="Zwiers L.-H."/>
            <person name="Turgeon B."/>
            <person name="Goodwin S."/>
            <person name="Spatafora J."/>
            <person name="Crous P."/>
            <person name="Grigoriev I."/>
        </authorList>
    </citation>
    <scope>NUCLEOTIDE SEQUENCE</scope>
    <source>
        <strain evidence="12">CBS 116005</strain>
    </source>
</reference>
<feature type="binding site" evidence="9">
    <location>
        <position position="62"/>
    </location>
    <ligand>
        <name>ATP</name>
        <dbReference type="ChEBI" id="CHEBI:30616"/>
    </ligand>
</feature>
<dbReference type="GO" id="GO:0005524">
    <property type="term" value="F:ATP binding"/>
    <property type="evidence" value="ECO:0007669"/>
    <property type="project" value="UniProtKB-UniRule"/>
</dbReference>
<dbReference type="OrthoDB" id="5979581at2759"/>
<evidence type="ECO:0000256" key="10">
    <source>
        <dbReference type="RuleBase" id="RU000304"/>
    </source>
</evidence>
<evidence type="ECO:0000259" key="11">
    <source>
        <dbReference type="PROSITE" id="PS50011"/>
    </source>
</evidence>
<evidence type="ECO:0000313" key="12">
    <source>
        <dbReference type="EMBL" id="KAF2774313.1"/>
    </source>
</evidence>
<keyword evidence="3" id="KW-0808">Transferase</keyword>
<comment type="catalytic activity">
    <reaction evidence="8">
        <text>L-seryl-[protein] + ATP = O-phospho-L-seryl-[protein] + ADP + H(+)</text>
        <dbReference type="Rhea" id="RHEA:17989"/>
        <dbReference type="Rhea" id="RHEA-COMP:9863"/>
        <dbReference type="Rhea" id="RHEA-COMP:11604"/>
        <dbReference type="ChEBI" id="CHEBI:15378"/>
        <dbReference type="ChEBI" id="CHEBI:29999"/>
        <dbReference type="ChEBI" id="CHEBI:30616"/>
        <dbReference type="ChEBI" id="CHEBI:83421"/>
        <dbReference type="ChEBI" id="CHEBI:456216"/>
        <dbReference type="EC" id="2.7.11.1"/>
    </reaction>
</comment>
<dbReference type="InterPro" id="IPR017441">
    <property type="entry name" value="Protein_kinase_ATP_BS"/>
</dbReference>
<name>A0A6G1LMV8_9PEZI</name>
<dbReference type="EC" id="2.7.11.1" evidence="1"/>
<dbReference type="PANTHER" id="PTHR47634:SF9">
    <property type="entry name" value="PROTEIN KINASE DOMAIN-CONTAINING PROTEIN-RELATED"/>
    <property type="match status" value="1"/>
</dbReference>
<accession>A0A6G1LMV8</accession>
<dbReference type="Gene3D" id="3.30.200.20">
    <property type="entry name" value="Phosphorylase Kinase, domain 1"/>
    <property type="match status" value="1"/>
</dbReference>
<keyword evidence="2 10" id="KW-0723">Serine/threonine-protein kinase</keyword>
<dbReference type="GO" id="GO:0000245">
    <property type="term" value="P:spliceosomal complex assembly"/>
    <property type="evidence" value="ECO:0007669"/>
    <property type="project" value="TreeGrafter"/>
</dbReference>
<evidence type="ECO:0000256" key="2">
    <source>
        <dbReference type="ARBA" id="ARBA00022527"/>
    </source>
</evidence>
<evidence type="ECO:0000256" key="8">
    <source>
        <dbReference type="ARBA" id="ARBA00048679"/>
    </source>
</evidence>
<dbReference type="InterPro" id="IPR011009">
    <property type="entry name" value="Kinase-like_dom_sf"/>
</dbReference>
<evidence type="ECO:0000256" key="9">
    <source>
        <dbReference type="PROSITE-ProRule" id="PRU10141"/>
    </source>
</evidence>
<dbReference type="InterPro" id="IPR008271">
    <property type="entry name" value="Ser/Thr_kinase_AS"/>
</dbReference>
<dbReference type="GO" id="GO:0005737">
    <property type="term" value="C:cytoplasm"/>
    <property type="evidence" value="ECO:0007669"/>
    <property type="project" value="TreeGrafter"/>
</dbReference>
<evidence type="ECO:0000256" key="6">
    <source>
        <dbReference type="ARBA" id="ARBA00022840"/>
    </source>
</evidence>
<dbReference type="Proteomes" id="UP000799436">
    <property type="component" value="Unassembled WGS sequence"/>
</dbReference>
<evidence type="ECO:0000313" key="13">
    <source>
        <dbReference type="Proteomes" id="UP000799436"/>
    </source>
</evidence>
<dbReference type="PANTHER" id="PTHR47634">
    <property type="entry name" value="PROTEIN KINASE DOMAIN-CONTAINING PROTEIN-RELATED"/>
    <property type="match status" value="1"/>
</dbReference>
<sequence length="384" mass="43620">MALISRVEEETLLNYNHEDFYPVKIGERLDARYQVIGKLGYGASSTVWFCRDLNTTQHVAAKVCTRTPPGGTNREDLLYKRLKDVHTQHQGVASIRPALDHFDLISRSGDAHVCLIHPLLQCTLFEFQRLGRRRPAPLPEGIADGTMKNLLEALDFLHTEVEVIHCDIKLSNLMLQVEDKTTLEEFETAEKESPSAYKIVSEDRIIYTSRPLRKPQAHAYGPPLLCDFGEAQVGITQPWANIQPDVYRSPEVLMQFVRYGCAIDIWNAGCVLWDMLEGDHLFNGHDQDDQHNNRLHMSEIVILLGEPPAGFLRQSPHSWRLFDGSGNWCAQPPIAPSSLADRVKHCPEQSRAQVVDFLSGMLRWLPEKRATARDLLSHSWLQDV</sequence>
<feature type="domain" description="Protein kinase" evidence="11">
    <location>
        <begin position="33"/>
        <end position="381"/>
    </location>
</feature>
<evidence type="ECO:0000256" key="1">
    <source>
        <dbReference type="ARBA" id="ARBA00012513"/>
    </source>
</evidence>
<protein>
    <recommendedName>
        <fullName evidence="1">non-specific serine/threonine protein kinase</fullName>
        <ecNumber evidence="1">2.7.11.1</ecNumber>
    </recommendedName>
</protein>
<evidence type="ECO:0000256" key="3">
    <source>
        <dbReference type="ARBA" id="ARBA00022679"/>
    </source>
</evidence>
<dbReference type="AlphaFoldDB" id="A0A6G1LMV8"/>
<evidence type="ECO:0000256" key="5">
    <source>
        <dbReference type="ARBA" id="ARBA00022777"/>
    </source>
</evidence>
<dbReference type="PROSITE" id="PS00107">
    <property type="entry name" value="PROTEIN_KINASE_ATP"/>
    <property type="match status" value="1"/>
</dbReference>
<comment type="catalytic activity">
    <reaction evidence="7">
        <text>L-threonyl-[protein] + ATP = O-phospho-L-threonyl-[protein] + ADP + H(+)</text>
        <dbReference type="Rhea" id="RHEA:46608"/>
        <dbReference type="Rhea" id="RHEA-COMP:11060"/>
        <dbReference type="Rhea" id="RHEA-COMP:11605"/>
        <dbReference type="ChEBI" id="CHEBI:15378"/>
        <dbReference type="ChEBI" id="CHEBI:30013"/>
        <dbReference type="ChEBI" id="CHEBI:30616"/>
        <dbReference type="ChEBI" id="CHEBI:61977"/>
        <dbReference type="ChEBI" id="CHEBI:456216"/>
        <dbReference type="EC" id="2.7.11.1"/>
    </reaction>
</comment>
<proteinExistence type="inferred from homology"/>
<dbReference type="PROSITE" id="PS50011">
    <property type="entry name" value="PROTEIN_KINASE_DOM"/>
    <property type="match status" value="1"/>
</dbReference>
<dbReference type="GO" id="GO:0005634">
    <property type="term" value="C:nucleus"/>
    <property type="evidence" value="ECO:0007669"/>
    <property type="project" value="TreeGrafter"/>
</dbReference>
<dbReference type="Gene3D" id="1.10.510.10">
    <property type="entry name" value="Transferase(Phosphotransferase) domain 1"/>
    <property type="match status" value="1"/>
</dbReference>
<keyword evidence="5 12" id="KW-0418">Kinase</keyword>
<dbReference type="EMBL" id="ML995808">
    <property type="protein sequence ID" value="KAF2774313.1"/>
    <property type="molecule type" value="Genomic_DNA"/>
</dbReference>
<dbReference type="InterPro" id="IPR051334">
    <property type="entry name" value="SRPK"/>
</dbReference>
<gene>
    <name evidence="12" type="ORF">EJ03DRAFT_346933</name>
</gene>
<dbReference type="PROSITE" id="PS00108">
    <property type="entry name" value="PROTEIN_KINASE_ST"/>
    <property type="match status" value="1"/>
</dbReference>
<dbReference type="SMART" id="SM00220">
    <property type="entry name" value="S_TKc"/>
    <property type="match status" value="1"/>
</dbReference>
<comment type="similarity">
    <text evidence="10">Belongs to the protein kinase superfamily.</text>
</comment>